<accession>A0AAQ3MU55</accession>
<name>A0AAQ3MU55_VIGMU</name>
<sequence length="115" mass="13560">MLDVLNPREEPMKHLAKTLNICSNKLFRCLNNNLMVNIRMTLFYELHSQFIQFLEVITCISNLEWFPTHPLDNFFNVINILLLFCFRICIIISQITTSIPVFCQSKINKHSLNNN</sequence>
<gene>
    <name evidence="2" type="ORF">V8G54_029403</name>
</gene>
<dbReference type="EMBL" id="CP144692">
    <property type="protein sequence ID" value="WVY97252.1"/>
    <property type="molecule type" value="Genomic_DNA"/>
</dbReference>
<reference evidence="2 3" key="1">
    <citation type="journal article" date="2023" name="Life. Sci Alliance">
        <title>Evolutionary insights into 3D genome organization and epigenetic landscape of Vigna mungo.</title>
        <authorList>
            <person name="Junaid A."/>
            <person name="Singh B."/>
            <person name="Bhatia S."/>
        </authorList>
    </citation>
    <scope>NUCLEOTIDE SEQUENCE [LARGE SCALE GENOMIC DNA]</scope>
    <source>
        <strain evidence="2">Urdbean</strain>
    </source>
</reference>
<protein>
    <submittedName>
        <fullName evidence="2">Uncharacterized protein</fullName>
    </submittedName>
</protein>
<keyword evidence="1" id="KW-0812">Transmembrane</keyword>
<dbReference type="Proteomes" id="UP001374535">
    <property type="component" value="Chromosome 9"/>
</dbReference>
<evidence type="ECO:0000256" key="1">
    <source>
        <dbReference type="SAM" id="Phobius"/>
    </source>
</evidence>
<evidence type="ECO:0000313" key="2">
    <source>
        <dbReference type="EMBL" id="WVY97252.1"/>
    </source>
</evidence>
<proteinExistence type="predicted"/>
<keyword evidence="1" id="KW-1133">Transmembrane helix</keyword>
<keyword evidence="1" id="KW-0472">Membrane</keyword>
<keyword evidence="3" id="KW-1185">Reference proteome</keyword>
<dbReference type="AlphaFoldDB" id="A0AAQ3MU55"/>
<organism evidence="2 3">
    <name type="scientific">Vigna mungo</name>
    <name type="common">Black gram</name>
    <name type="synonym">Phaseolus mungo</name>
    <dbReference type="NCBI Taxonomy" id="3915"/>
    <lineage>
        <taxon>Eukaryota</taxon>
        <taxon>Viridiplantae</taxon>
        <taxon>Streptophyta</taxon>
        <taxon>Embryophyta</taxon>
        <taxon>Tracheophyta</taxon>
        <taxon>Spermatophyta</taxon>
        <taxon>Magnoliopsida</taxon>
        <taxon>eudicotyledons</taxon>
        <taxon>Gunneridae</taxon>
        <taxon>Pentapetalae</taxon>
        <taxon>rosids</taxon>
        <taxon>fabids</taxon>
        <taxon>Fabales</taxon>
        <taxon>Fabaceae</taxon>
        <taxon>Papilionoideae</taxon>
        <taxon>50 kb inversion clade</taxon>
        <taxon>NPAAA clade</taxon>
        <taxon>indigoferoid/millettioid clade</taxon>
        <taxon>Phaseoleae</taxon>
        <taxon>Vigna</taxon>
    </lineage>
</organism>
<evidence type="ECO:0000313" key="3">
    <source>
        <dbReference type="Proteomes" id="UP001374535"/>
    </source>
</evidence>
<feature type="transmembrane region" description="Helical" evidence="1">
    <location>
        <begin position="77"/>
        <end position="103"/>
    </location>
</feature>